<dbReference type="Proteomes" id="UP000677117">
    <property type="component" value="Chromosome"/>
</dbReference>
<proteinExistence type="predicted"/>
<sequence length="62" mass="7118">MVIAVPFCGVAAVDKLHMTVDEMHILDVKENFMGLNHYYEDNTLPSKEETIAKINQVILNWK</sequence>
<gene>
    <name evidence="1" type="ORF">KOY49_00950</name>
</gene>
<reference evidence="1" key="1">
    <citation type="submission" date="2021-06" db="EMBL/GenBank/DDBJ databases">
        <title>An adapted protocol for Saccharibacteria cultivation: two new species join this phylum of Candidate Phyla Radiations.</title>
        <authorList>
            <person name="Ibrahim A."/>
            <person name="Maatouk M."/>
            <person name="Raoult D."/>
            <person name="Bittar F."/>
        </authorList>
    </citation>
    <scope>NUCLEOTIDE SEQUENCE</scope>
    <source>
        <strain evidence="1">IHU2</strain>
    </source>
</reference>
<evidence type="ECO:0000313" key="1">
    <source>
        <dbReference type="EMBL" id="QWQ31573.1"/>
    </source>
</evidence>
<protein>
    <submittedName>
        <fullName evidence="1">Uncharacterized protein</fullName>
    </submittedName>
</protein>
<dbReference type="EMBL" id="CP076459">
    <property type="protein sequence ID" value="QWQ31573.1"/>
    <property type="molecule type" value="Genomic_DNA"/>
</dbReference>
<keyword evidence="2" id="KW-1185">Reference proteome</keyword>
<name>A0A8F1SAS2_9BACT</name>
<evidence type="ECO:0000313" key="2">
    <source>
        <dbReference type="Proteomes" id="UP000677117"/>
    </source>
</evidence>
<accession>A0A8F1SAS2</accession>
<dbReference type="RefSeq" id="WP_232736342.1">
    <property type="nucleotide sequence ID" value="NZ_CP076459.1"/>
</dbReference>
<dbReference type="AlphaFoldDB" id="A0A8F1SAS2"/>
<dbReference type="KEGG" id="mvl:KOY49_00950"/>
<organism evidence="1 2">
    <name type="scientific">Candidatus Minimicrobia vallesae</name>
    <dbReference type="NCBI Taxonomy" id="2841264"/>
    <lineage>
        <taxon>Bacteria</taxon>
        <taxon>Candidatus Saccharimonadota</taxon>
        <taxon>Candidatus Saccharimonadota incertae sedis</taxon>
        <taxon>Candidatus Minimicrobia</taxon>
    </lineage>
</organism>